<evidence type="ECO:0000313" key="2">
    <source>
        <dbReference type="Proteomes" id="UP000011718"/>
    </source>
</evidence>
<reference evidence="1 2" key="1">
    <citation type="journal article" date="2013" name="Genome Announc.">
        <title>Complete Genome of a Methanosarcina mazei Strain Isolated from Sediment Samples from an Amazonian Flooded Area.</title>
        <authorList>
            <person name="Assis das Gracas D."/>
            <person name="Thiago Juca Ramos R."/>
            <person name="Vieira Araujo A.C."/>
            <person name="Zahlouth R."/>
            <person name="Ribeiro Carneiro A."/>
            <person name="Souza Lopes T."/>
            <person name="Azevedo Barauna R."/>
            <person name="Azevedo V."/>
            <person name="Cruz Schneider M.P."/>
            <person name="Pellizari V.H."/>
            <person name="Silva A."/>
        </authorList>
    </citation>
    <scope>NUCLEOTIDE SEQUENCE [LARGE SCALE GENOMIC DNA]</scope>
    <source>
        <strain evidence="1 2">Tuc01</strain>
    </source>
</reference>
<proteinExistence type="predicted"/>
<organism evidence="1 2">
    <name type="scientific">Methanosarcina mazei Tuc01</name>
    <dbReference type="NCBI Taxonomy" id="1236903"/>
    <lineage>
        <taxon>Archaea</taxon>
        <taxon>Methanobacteriati</taxon>
        <taxon>Methanobacteriota</taxon>
        <taxon>Stenosarchaea group</taxon>
        <taxon>Methanomicrobia</taxon>
        <taxon>Methanosarcinales</taxon>
        <taxon>Methanosarcinaceae</taxon>
        <taxon>Methanosarcina</taxon>
    </lineage>
</organism>
<evidence type="ECO:0000313" key="1">
    <source>
        <dbReference type="EMBL" id="AGF95969.1"/>
    </source>
</evidence>
<gene>
    <name evidence="1" type="ORF">MmTuc01_0549</name>
</gene>
<protein>
    <submittedName>
        <fullName evidence="1">Uncharacterized protein</fullName>
    </submittedName>
</protein>
<dbReference type="Proteomes" id="UP000011718">
    <property type="component" value="Chromosome"/>
</dbReference>
<dbReference type="KEGG" id="mmaz:MmTuc01_0549"/>
<dbReference type="EMBL" id="CP004144">
    <property type="protein sequence ID" value="AGF95969.1"/>
    <property type="molecule type" value="Genomic_DNA"/>
</dbReference>
<dbReference type="HOGENOM" id="CLU_3322957_0_0_2"/>
<dbReference type="BioCyc" id="MMAZ1236903:G139K-520-MONOMER"/>
<sequence length="38" mass="4548">MFLSITFYYPYNYISPIQNLKFFSGKTGGENYKMVRKT</sequence>
<name>M1QG59_METMZ</name>
<accession>M1QG59</accession>
<dbReference type="AlphaFoldDB" id="M1QG59"/>